<reference evidence="2 3" key="1">
    <citation type="journal article" date="2019" name="Sci. Rep.">
        <title>Orb-weaving spider Araneus ventricosus genome elucidates the spidroin gene catalogue.</title>
        <authorList>
            <person name="Kono N."/>
            <person name="Nakamura H."/>
            <person name="Ohtoshi R."/>
            <person name="Moran D.A.P."/>
            <person name="Shinohara A."/>
            <person name="Yoshida Y."/>
            <person name="Fujiwara M."/>
            <person name="Mori M."/>
            <person name="Tomita M."/>
            <person name="Arakawa K."/>
        </authorList>
    </citation>
    <scope>NUCLEOTIDE SEQUENCE [LARGE SCALE GENOMIC DNA]</scope>
</reference>
<proteinExistence type="predicted"/>
<organism evidence="2 3">
    <name type="scientific">Araneus ventricosus</name>
    <name type="common">Orbweaver spider</name>
    <name type="synonym">Epeira ventricosa</name>
    <dbReference type="NCBI Taxonomy" id="182803"/>
    <lineage>
        <taxon>Eukaryota</taxon>
        <taxon>Metazoa</taxon>
        <taxon>Ecdysozoa</taxon>
        <taxon>Arthropoda</taxon>
        <taxon>Chelicerata</taxon>
        <taxon>Arachnida</taxon>
        <taxon>Araneae</taxon>
        <taxon>Araneomorphae</taxon>
        <taxon>Entelegynae</taxon>
        <taxon>Araneoidea</taxon>
        <taxon>Araneidae</taxon>
        <taxon>Araneus</taxon>
    </lineage>
</organism>
<evidence type="ECO:0000256" key="1">
    <source>
        <dbReference type="SAM" id="MobiDB-lite"/>
    </source>
</evidence>
<comment type="caution">
    <text evidence="2">The sequence shown here is derived from an EMBL/GenBank/DDBJ whole genome shotgun (WGS) entry which is preliminary data.</text>
</comment>
<evidence type="ECO:0000313" key="2">
    <source>
        <dbReference type="EMBL" id="GBM72296.1"/>
    </source>
</evidence>
<gene>
    <name evidence="2" type="ORF">AVEN_81891_1</name>
</gene>
<dbReference type="AlphaFoldDB" id="A0A4Y2I573"/>
<feature type="compositionally biased region" description="Pro residues" evidence="1">
    <location>
        <begin position="140"/>
        <end position="152"/>
    </location>
</feature>
<sequence length="152" mass="17779">MRRRFQIRCEWQRTLDLAAKVKCPSRLCHLLFLLIYSGPCREPLPTARRGYSLLLRRSAVVAAKRTSIFMCDSLRILHEAQLALCHRRFVTREFGLPCQKIHFELAPMNKISRRWHEDSMREVAAKGERSEERPYRGDSAPPPTFLNFPSPL</sequence>
<feature type="compositionally biased region" description="Basic and acidic residues" evidence="1">
    <location>
        <begin position="122"/>
        <end position="136"/>
    </location>
</feature>
<keyword evidence="3" id="KW-1185">Reference proteome</keyword>
<protein>
    <submittedName>
        <fullName evidence="2">Uncharacterized protein</fullName>
    </submittedName>
</protein>
<dbReference type="EMBL" id="BGPR01002369">
    <property type="protein sequence ID" value="GBM72296.1"/>
    <property type="molecule type" value="Genomic_DNA"/>
</dbReference>
<evidence type="ECO:0000313" key="3">
    <source>
        <dbReference type="Proteomes" id="UP000499080"/>
    </source>
</evidence>
<name>A0A4Y2I573_ARAVE</name>
<feature type="region of interest" description="Disordered" evidence="1">
    <location>
        <begin position="122"/>
        <end position="152"/>
    </location>
</feature>
<accession>A0A4Y2I573</accession>
<dbReference type="Proteomes" id="UP000499080">
    <property type="component" value="Unassembled WGS sequence"/>
</dbReference>